<reference evidence="1" key="2">
    <citation type="journal article" date="2020" name="Nat. Commun.">
        <title>Large-scale genome sequencing of mycorrhizal fungi provides insights into the early evolution of symbiotic traits.</title>
        <authorList>
            <person name="Miyauchi S."/>
            <person name="Kiss E."/>
            <person name="Kuo A."/>
            <person name="Drula E."/>
            <person name="Kohler A."/>
            <person name="Sanchez-Garcia M."/>
            <person name="Morin E."/>
            <person name="Andreopoulos B."/>
            <person name="Barry K.W."/>
            <person name="Bonito G."/>
            <person name="Buee M."/>
            <person name="Carver A."/>
            <person name="Chen C."/>
            <person name="Cichocki N."/>
            <person name="Clum A."/>
            <person name="Culley D."/>
            <person name="Crous P.W."/>
            <person name="Fauchery L."/>
            <person name="Girlanda M."/>
            <person name="Hayes R.D."/>
            <person name="Keri Z."/>
            <person name="LaButti K."/>
            <person name="Lipzen A."/>
            <person name="Lombard V."/>
            <person name="Magnuson J."/>
            <person name="Maillard F."/>
            <person name="Murat C."/>
            <person name="Nolan M."/>
            <person name="Ohm R.A."/>
            <person name="Pangilinan J."/>
            <person name="Pereira M.F."/>
            <person name="Perotto S."/>
            <person name="Peter M."/>
            <person name="Pfister S."/>
            <person name="Riley R."/>
            <person name="Sitrit Y."/>
            <person name="Stielow J.B."/>
            <person name="Szollosi G."/>
            <person name="Zifcakova L."/>
            <person name="Stursova M."/>
            <person name="Spatafora J.W."/>
            <person name="Tedersoo L."/>
            <person name="Vaario L.M."/>
            <person name="Yamada A."/>
            <person name="Yan M."/>
            <person name="Wang P."/>
            <person name="Xu J."/>
            <person name="Bruns T."/>
            <person name="Baldrian P."/>
            <person name="Vilgalys R."/>
            <person name="Dunand C."/>
            <person name="Henrissat B."/>
            <person name="Grigoriev I.V."/>
            <person name="Hibbett D."/>
            <person name="Nagy L.G."/>
            <person name="Martin F.M."/>
        </authorList>
    </citation>
    <scope>NUCLEOTIDE SEQUENCE</scope>
    <source>
        <strain evidence="1">P2</strain>
    </source>
</reference>
<accession>A0ACB6ZW54</accession>
<dbReference type="Proteomes" id="UP000886501">
    <property type="component" value="Unassembled WGS sequence"/>
</dbReference>
<name>A0ACB6ZW54_THEGA</name>
<keyword evidence="2" id="KW-1185">Reference proteome</keyword>
<sequence>MQRSARTPAFFRNSQLAFRSLRWKPKWTPPQRFVALMNEDEDLDLIVVSTFESLDVCCHEELLRMPISGLLRLIVDLNSRLSAAMQITDTLTKSEDQLRTDIEAVLGYKRFSPTEPEIPAITSRDSGLGLLGLLSVTSQAPDSQAVPRILRQKGSNNSFNDRQKLSASMRGKPRLADLLEEESETGNPRRVAMIAVEQQPRYREFAI</sequence>
<dbReference type="EMBL" id="MU117963">
    <property type="protein sequence ID" value="KAF9653625.1"/>
    <property type="molecule type" value="Genomic_DNA"/>
</dbReference>
<evidence type="ECO:0000313" key="2">
    <source>
        <dbReference type="Proteomes" id="UP000886501"/>
    </source>
</evidence>
<reference evidence="1" key="1">
    <citation type="submission" date="2019-10" db="EMBL/GenBank/DDBJ databases">
        <authorList>
            <consortium name="DOE Joint Genome Institute"/>
            <person name="Kuo A."/>
            <person name="Miyauchi S."/>
            <person name="Kiss E."/>
            <person name="Drula E."/>
            <person name="Kohler A."/>
            <person name="Sanchez-Garcia M."/>
            <person name="Andreopoulos B."/>
            <person name="Barry K.W."/>
            <person name="Bonito G."/>
            <person name="Buee M."/>
            <person name="Carver A."/>
            <person name="Chen C."/>
            <person name="Cichocki N."/>
            <person name="Clum A."/>
            <person name="Culley D."/>
            <person name="Crous P.W."/>
            <person name="Fauchery L."/>
            <person name="Girlanda M."/>
            <person name="Hayes R."/>
            <person name="Keri Z."/>
            <person name="Labutti K."/>
            <person name="Lipzen A."/>
            <person name="Lombard V."/>
            <person name="Magnuson J."/>
            <person name="Maillard F."/>
            <person name="Morin E."/>
            <person name="Murat C."/>
            <person name="Nolan M."/>
            <person name="Ohm R."/>
            <person name="Pangilinan J."/>
            <person name="Pereira M."/>
            <person name="Perotto S."/>
            <person name="Peter M."/>
            <person name="Riley R."/>
            <person name="Sitrit Y."/>
            <person name="Stielow B."/>
            <person name="Szollosi G."/>
            <person name="Zifcakova L."/>
            <person name="Stursova M."/>
            <person name="Spatafora J.W."/>
            <person name="Tedersoo L."/>
            <person name="Vaario L.-M."/>
            <person name="Yamada A."/>
            <person name="Yan M."/>
            <person name="Wang P."/>
            <person name="Xu J."/>
            <person name="Bruns T."/>
            <person name="Baldrian P."/>
            <person name="Vilgalys R."/>
            <person name="Henrissat B."/>
            <person name="Grigoriev I.V."/>
            <person name="Hibbett D."/>
            <person name="Nagy L.G."/>
            <person name="Martin F.M."/>
        </authorList>
    </citation>
    <scope>NUCLEOTIDE SEQUENCE</scope>
    <source>
        <strain evidence="1">P2</strain>
    </source>
</reference>
<organism evidence="1 2">
    <name type="scientific">Thelephora ganbajun</name>
    <name type="common">Ganba fungus</name>
    <dbReference type="NCBI Taxonomy" id="370292"/>
    <lineage>
        <taxon>Eukaryota</taxon>
        <taxon>Fungi</taxon>
        <taxon>Dikarya</taxon>
        <taxon>Basidiomycota</taxon>
        <taxon>Agaricomycotina</taxon>
        <taxon>Agaricomycetes</taxon>
        <taxon>Thelephorales</taxon>
        <taxon>Thelephoraceae</taxon>
        <taxon>Thelephora</taxon>
    </lineage>
</organism>
<evidence type="ECO:0000313" key="1">
    <source>
        <dbReference type="EMBL" id="KAF9653625.1"/>
    </source>
</evidence>
<comment type="caution">
    <text evidence="1">The sequence shown here is derived from an EMBL/GenBank/DDBJ whole genome shotgun (WGS) entry which is preliminary data.</text>
</comment>
<gene>
    <name evidence="1" type="ORF">BDM02DRAFT_3265345</name>
</gene>
<protein>
    <submittedName>
        <fullName evidence="1">Uncharacterized protein</fullName>
    </submittedName>
</protein>
<proteinExistence type="predicted"/>